<evidence type="ECO:0000313" key="1">
    <source>
        <dbReference type="EMBL" id="GAH18372.1"/>
    </source>
</evidence>
<dbReference type="AlphaFoldDB" id="X1DDS0"/>
<protein>
    <submittedName>
        <fullName evidence="1">Uncharacterized protein</fullName>
    </submittedName>
</protein>
<dbReference type="Pfam" id="PF19891">
    <property type="entry name" value="DUF6364"/>
    <property type="match status" value="1"/>
</dbReference>
<sequence length="83" mass="9552">MSKSKINITLDKDLIEYAKIYAEEQRTSVSEIFTQFVLGLKRAKDGDPTEAIMSDPDFKESLLETISRIRSGKVKWSSYKEVF</sequence>
<proteinExistence type="predicted"/>
<organism evidence="1">
    <name type="scientific">marine sediment metagenome</name>
    <dbReference type="NCBI Taxonomy" id="412755"/>
    <lineage>
        <taxon>unclassified sequences</taxon>
        <taxon>metagenomes</taxon>
        <taxon>ecological metagenomes</taxon>
    </lineage>
</organism>
<name>X1DDS0_9ZZZZ</name>
<comment type="caution">
    <text evidence="1">The sequence shown here is derived from an EMBL/GenBank/DDBJ whole genome shotgun (WGS) entry which is preliminary data.</text>
</comment>
<gene>
    <name evidence="1" type="ORF">S01H4_53522</name>
</gene>
<dbReference type="InterPro" id="IPR045944">
    <property type="entry name" value="DUF6364"/>
</dbReference>
<dbReference type="EMBL" id="BART01030710">
    <property type="protein sequence ID" value="GAH18372.1"/>
    <property type="molecule type" value="Genomic_DNA"/>
</dbReference>
<accession>X1DDS0</accession>
<reference evidence="1" key="1">
    <citation type="journal article" date="2014" name="Front. Microbiol.">
        <title>High frequency of phylogenetically diverse reductive dehalogenase-homologous genes in deep subseafloor sedimentary metagenomes.</title>
        <authorList>
            <person name="Kawai M."/>
            <person name="Futagami T."/>
            <person name="Toyoda A."/>
            <person name="Takaki Y."/>
            <person name="Nishi S."/>
            <person name="Hori S."/>
            <person name="Arai W."/>
            <person name="Tsubouchi T."/>
            <person name="Morono Y."/>
            <person name="Uchiyama I."/>
            <person name="Ito T."/>
            <person name="Fujiyama A."/>
            <person name="Inagaki F."/>
            <person name="Takami H."/>
        </authorList>
    </citation>
    <scope>NUCLEOTIDE SEQUENCE</scope>
    <source>
        <strain evidence="1">Expedition CK06-06</strain>
    </source>
</reference>